<name>A0A444RRB4_VERDA</name>
<protein>
    <submittedName>
        <fullName evidence="2">Uncharacterized protein</fullName>
    </submittedName>
</protein>
<proteinExistence type="predicted"/>
<feature type="signal peptide" evidence="1">
    <location>
        <begin position="1"/>
        <end position="23"/>
    </location>
</feature>
<keyword evidence="1" id="KW-0732">Signal</keyword>
<evidence type="ECO:0000313" key="3">
    <source>
        <dbReference type="Proteomes" id="UP000288725"/>
    </source>
</evidence>
<comment type="caution">
    <text evidence="2">The sequence shown here is derived from an EMBL/GenBank/DDBJ whole genome shotgun (WGS) entry which is preliminary data.</text>
</comment>
<organism evidence="2 3">
    <name type="scientific">Verticillium dahliae</name>
    <name type="common">Verticillium wilt</name>
    <dbReference type="NCBI Taxonomy" id="27337"/>
    <lineage>
        <taxon>Eukaryota</taxon>
        <taxon>Fungi</taxon>
        <taxon>Dikarya</taxon>
        <taxon>Ascomycota</taxon>
        <taxon>Pezizomycotina</taxon>
        <taxon>Sordariomycetes</taxon>
        <taxon>Hypocreomycetidae</taxon>
        <taxon>Glomerellales</taxon>
        <taxon>Plectosphaerellaceae</taxon>
        <taxon>Verticillium</taxon>
    </lineage>
</organism>
<dbReference type="Proteomes" id="UP000288725">
    <property type="component" value="Chromosome 8"/>
</dbReference>
<dbReference type="AlphaFoldDB" id="A0A444RRB4"/>
<reference evidence="2 3" key="1">
    <citation type="submission" date="2018-12" db="EMBL/GenBank/DDBJ databases">
        <title>Genome of Verticillium dahliae isolate Getta Getta.</title>
        <authorList>
            <person name="Gardiner D.M."/>
        </authorList>
    </citation>
    <scope>NUCLEOTIDE SEQUENCE [LARGE SCALE GENOMIC DNA]</scope>
    <source>
        <strain evidence="2 3">Getta Getta</strain>
    </source>
</reference>
<accession>A0A444RRB4</accession>
<dbReference type="EMBL" id="RSDZ01000100">
    <property type="protein sequence ID" value="RXG43773.1"/>
    <property type="molecule type" value="Genomic_DNA"/>
</dbReference>
<sequence>MPATTQHVHLALRRLFHMSIALASETTRPAGLRPPSKERPSCTLTITAQPWCGMNAMEPLPHQTKMDIEV</sequence>
<evidence type="ECO:0000256" key="1">
    <source>
        <dbReference type="SAM" id="SignalP"/>
    </source>
</evidence>
<feature type="chain" id="PRO_5019288500" evidence="1">
    <location>
        <begin position="24"/>
        <end position="70"/>
    </location>
</feature>
<evidence type="ECO:0000313" key="2">
    <source>
        <dbReference type="EMBL" id="RXG43773.1"/>
    </source>
</evidence>
<gene>
    <name evidence="2" type="ORF">VDGE_30391</name>
</gene>